<evidence type="ECO:0000259" key="4">
    <source>
        <dbReference type="PROSITE" id="PS51118"/>
    </source>
</evidence>
<accession>A0ABU1MWE5</accession>
<sequence>MSISRELATPAAPTETAFPEAAATCPVERAIWIIGGRWKLLVIRALMLGGPQRYNDILRAIPQISAKELTRNLRELETAGLVARQAADSADRSAYGLTDLGASLHPAFKLLGEFGQALARPRAAASTGERD</sequence>
<organism evidence="5 6">
    <name type="scientific">Caulobacter rhizosphaerae</name>
    <dbReference type="NCBI Taxonomy" id="2010972"/>
    <lineage>
        <taxon>Bacteria</taxon>
        <taxon>Pseudomonadati</taxon>
        <taxon>Pseudomonadota</taxon>
        <taxon>Alphaproteobacteria</taxon>
        <taxon>Caulobacterales</taxon>
        <taxon>Caulobacteraceae</taxon>
        <taxon>Caulobacter</taxon>
    </lineage>
</organism>
<evidence type="ECO:0000256" key="2">
    <source>
        <dbReference type="ARBA" id="ARBA00023125"/>
    </source>
</evidence>
<name>A0ABU1MWE5_9CAUL</name>
<dbReference type="InterPro" id="IPR002577">
    <property type="entry name" value="HTH_HxlR"/>
</dbReference>
<dbReference type="Proteomes" id="UP001262754">
    <property type="component" value="Unassembled WGS sequence"/>
</dbReference>
<dbReference type="PANTHER" id="PTHR33204">
    <property type="entry name" value="TRANSCRIPTIONAL REGULATOR, MARR FAMILY"/>
    <property type="match status" value="1"/>
</dbReference>
<keyword evidence="6" id="KW-1185">Reference proteome</keyword>
<gene>
    <name evidence="5" type="ORF">J2800_001231</name>
</gene>
<dbReference type="EMBL" id="JAVDRL010000003">
    <property type="protein sequence ID" value="MDR6530495.1"/>
    <property type="molecule type" value="Genomic_DNA"/>
</dbReference>
<dbReference type="GO" id="GO:0003677">
    <property type="term" value="F:DNA binding"/>
    <property type="evidence" value="ECO:0007669"/>
    <property type="project" value="UniProtKB-KW"/>
</dbReference>
<dbReference type="Pfam" id="PF01638">
    <property type="entry name" value="HxlR"/>
    <property type="match status" value="1"/>
</dbReference>
<comment type="caution">
    <text evidence="5">The sequence shown here is derived from an EMBL/GenBank/DDBJ whole genome shotgun (WGS) entry which is preliminary data.</text>
</comment>
<feature type="domain" description="HTH hxlR-type" evidence="4">
    <location>
        <begin position="25"/>
        <end position="123"/>
    </location>
</feature>
<proteinExistence type="predicted"/>
<evidence type="ECO:0000256" key="3">
    <source>
        <dbReference type="ARBA" id="ARBA00023163"/>
    </source>
</evidence>
<evidence type="ECO:0000256" key="1">
    <source>
        <dbReference type="ARBA" id="ARBA00023015"/>
    </source>
</evidence>
<protein>
    <submittedName>
        <fullName evidence="5">DNA-binding HxlR family transcriptional regulator</fullName>
    </submittedName>
</protein>
<keyword evidence="1" id="KW-0805">Transcription regulation</keyword>
<dbReference type="InterPro" id="IPR036388">
    <property type="entry name" value="WH-like_DNA-bd_sf"/>
</dbReference>
<reference evidence="5 6" key="1">
    <citation type="submission" date="2023-07" db="EMBL/GenBank/DDBJ databases">
        <title>Sorghum-associated microbial communities from plants grown in Nebraska, USA.</title>
        <authorList>
            <person name="Schachtman D."/>
        </authorList>
    </citation>
    <scope>NUCLEOTIDE SEQUENCE [LARGE SCALE GENOMIC DNA]</scope>
    <source>
        <strain evidence="5 6">DS2154</strain>
    </source>
</reference>
<dbReference type="InterPro" id="IPR036390">
    <property type="entry name" value="WH_DNA-bd_sf"/>
</dbReference>
<dbReference type="PROSITE" id="PS51118">
    <property type="entry name" value="HTH_HXLR"/>
    <property type="match status" value="1"/>
</dbReference>
<keyword evidence="3" id="KW-0804">Transcription</keyword>
<evidence type="ECO:0000313" key="5">
    <source>
        <dbReference type="EMBL" id="MDR6530495.1"/>
    </source>
</evidence>
<dbReference type="SUPFAM" id="SSF46785">
    <property type="entry name" value="Winged helix' DNA-binding domain"/>
    <property type="match status" value="1"/>
</dbReference>
<dbReference type="RefSeq" id="WP_310030032.1">
    <property type="nucleotide sequence ID" value="NZ_JAVDRL010000003.1"/>
</dbReference>
<keyword evidence="2 5" id="KW-0238">DNA-binding</keyword>
<dbReference type="Gene3D" id="1.10.10.10">
    <property type="entry name" value="Winged helix-like DNA-binding domain superfamily/Winged helix DNA-binding domain"/>
    <property type="match status" value="1"/>
</dbReference>
<evidence type="ECO:0000313" key="6">
    <source>
        <dbReference type="Proteomes" id="UP001262754"/>
    </source>
</evidence>